<protein>
    <submittedName>
        <fullName evidence="1">Uncharacterized protein</fullName>
    </submittedName>
</protein>
<keyword evidence="2" id="KW-1185">Reference proteome</keyword>
<reference evidence="1 2" key="1">
    <citation type="submission" date="2017-06" db="EMBL/GenBank/DDBJ databases">
        <title>Salmonella reference genomes for public health.</title>
        <authorList>
            <person name="Robertson J."/>
            <person name="Yoshida C."/>
            <person name="Gurnik S."/>
            <person name="Nash J."/>
        </authorList>
    </citation>
    <scope>NUCLEOTIDE SEQUENCE [LARGE SCALE GENOMIC DNA]</scope>
    <source>
        <strain evidence="1 2">SA19983605</strain>
    </source>
</reference>
<gene>
    <name evidence="1" type="ORF">LFZ56_21175</name>
</gene>
<evidence type="ECO:0000313" key="1">
    <source>
        <dbReference type="EMBL" id="ASG56547.1"/>
    </source>
</evidence>
<organism evidence="1 2">
    <name type="scientific">Salmonella bongori serovar 66:z41:- str. SA19983605</name>
    <dbReference type="NCBI Taxonomy" id="1243617"/>
    <lineage>
        <taxon>Bacteria</taxon>
        <taxon>Pseudomonadati</taxon>
        <taxon>Pseudomonadota</taxon>
        <taxon>Gammaproteobacteria</taxon>
        <taxon>Enterobacterales</taxon>
        <taxon>Enterobacteriaceae</taxon>
        <taxon>Salmonella</taxon>
    </lineage>
</organism>
<sequence>MSVPVYQIMVKGCHIQEENLSFSPHLQKSFVVLQERSQKNLWITLCINYCHCFKISAIVLIYL</sequence>
<dbReference type="EMBL" id="CP022120">
    <property type="protein sequence ID" value="ASG56547.1"/>
    <property type="molecule type" value="Genomic_DNA"/>
</dbReference>
<accession>A0A248KEU1</accession>
<dbReference type="Proteomes" id="UP000197991">
    <property type="component" value="Chromosome"/>
</dbReference>
<proteinExistence type="predicted"/>
<dbReference type="AlphaFoldDB" id="A0A248KEU1"/>
<evidence type="ECO:0000313" key="2">
    <source>
        <dbReference type="Proteomes" id="UP000197991"/>
    </source>
</evidence>
<name>A0A248KEU1_SALBN</name>